<feature type="binding site" evidence="11">
    <location>
        <begin position="131"/>
        <end position="135"/>
    </location>
    <ligand>
        <name>ATP</name>
        <dbReference type="ChEBI" id="CHEBI:30616"/>
    </ligand>
</feature>
<dbReference type="Proteomes" id="UP001365405">
    <property type="component" value="Unassembled WGS sequence"/>
</dbReference>
<dbReference type="InterPro" id="IPR027417">
    <property type="entry name" value="P-loop_NTPase"/>
</dbReference>
<dbReference type="InterPro" id="IPR020937">
    <property type="entry name" value="SecA_CS"/>
</dbReference>
<dbReference type="CDD" id="cd17928">
    <property type="entry name" value="DEXDc_SecA"/>
    <property type="match status" value="1"/>
</dbReference>
<evidence type="ECO:0000256" key="5">
    <source>
        <dbReference type="ARBA" id="ARBA00022741"/>
    </source>
</evidence>
<comment type="subunit">
    <text evidence="11">Monomer and homodimer. Part of the essential Sec protein translocation apparatus which comprises SecA, SecYEG and auxiliary proteins SecDF-YajC and YidC.</text>
</comment>
<feature type="binding site" evidence="11">
    <location>
        <position position="113"/>
    </location>
    <ligand>
        <name>ATP</name>
        <dbReference type="ChEBI" id="CHEBI:30616"/>
    </ligand>
</feature>
<dbReference type="PROSITE" id="PS51194">
    <property type="entry name" value="HELICASE_CTER"/>
    <property type="match status" value="1"/>
</dbReference>
<proteinExistence type="inferred from homology"/>
<dbReference type="HAMAP" id="MF_01382">
    <property type="entry name" value="SecA"/>
    <property type="match status" value="1"/>
</dbReference>
<dbReference type="InterPro" id="IPR044722">
    <property type="entry name" value="SecA_SF2_C"/>
</dbReference>
<dbReference type="Gene3D" id="3.90.1440.10">
    <property type="entry name" value="SecA, preprotein cross-linking domain"/>
    <property type="match status" value="1"/>
</dbReference>
<evidence type="ECO:0000256" key="1">
    <source>
        <dbReference type="ARBA" id="ARBA00022448"/>
    </source>
</evidence>
<dbReference type="SMART" id="SM00958">
    <property type="entry name" value="SecA_PP_bind"/>
    <property type="match status" value="1"/>
</dbReference>
<comment type="catalytic activity">
    <reaction evidence="11">
        <text>ATP + H2O + cellular proteinSide 1 = ADP + phosphate + cellular proteinSide 2.</text>
        <dbReference type="EC" id="7.4.2.8"/>
    </reaction>
</comment>
<keyword evidence="4" id="KW-0997">Cell inner membrane</keyword>
<reference evidence="16 17" key="1">
    <citation type="submission" date="2024-04" db="EMBL/GenBank/DDBJ databases">
        <title>Novel species of the genus Ideonella isolated from streams.</title>
        <authorList>
            <person name="Lu H."/>
        </authorList>
    </citation>
    <scope>NUCLEOTIDE SEQUENCE [LARGE SCALE GENOMIC DNA]</scope>
    <source>
        <strain evidence="16 17">DXS22W</strain>
    </source>
</reference>
<comment type="function">
    <text evidence="11">Part of the Sec protein translocase complex. Interacts with the SecYEG preprotein conducting channel. Has a central role in coupling the hydrolysis of ATP to the transfer of proteins into and across the cell membrane, serving both as a receptor for the preprotein-SecB complex and as an ATP-driven molecular motor driving the stepwise translocation of polypeptide chains across the membrane.</text>
</comment>
<accession>A0ABU9CQ26</accession>
<name>A0ABU9CQ26_9BURK</name>
<comment type="caution">
    <text evidence="16">The sequence shown here is derived from an EMBL/GenBank/DDBJ whole genome shotgun (WGS) entry which is preliminary data.</text>
</comment>
<evidence type="ECO:0000313" key="17">
    <source>
        <dbReference type="Proteomes" id="UP001365405"/>
    </source>
</evidence>
<dbReference type="SUPFAM" id="SSF52540">
    <property type="entry name" value="P-loop containing nucleoside triphosphate hydrolases"/>
    <property type="match status" value="2"/>
</dbReference>
<dbReference type="PROSITE" id="PS01312">
    <property type="entry name" value="SECA"/>
    <property type="match status" value="1"/>
</dbReference>
<keyword evidence="7 11" id="KW-0653">Protein transport</keyword>
<keyword evidence="3 11" id="KW-0963">Cytoplasm</keyword>
<dbReference type="InterPro" id="IPR011115">
    <property type="entry name" value="SecA_DEAD"/>
</dbReference>
<dbReference type="InterPro" id="IPR011130">
    <property type="entry name" value="SecA_preprotein_X-link_dom"/>
</dbReference>
<organism evidence="16 17">
    <name type="scientific">Pseudaquabacterium inlustre</name>
    <dbReference type="NCBI Taxonomy" id="2984192"/>
    <lineage>
        <taxon>Bacteria</taxon>
        <taxon>Pseudomonadati</taxon>
        <taxon>Pseudomonadota</taxon>
        <taxon>Betaproteobacteria</taxon>
        <taxon>Burkholderiales</taxon>
        <taxon>Sphaerotilaceae</taxon>
        <taxon>Pseudaquabacterium</taxon>
    </lineage>
</organism>
<keyword evidence="1 11" id="KW-0813">Transport</keyword>
<dbReference type="PANTHER" id="PTHR30612:SF0">
    <property type="entry name" value="CHLOROPLAST PROTEIN-TRANSPORTING ATPASE"/>
    <property type="match status" value="1"/>
</dbReference>
<dbReference type="SMART" id="SM00957">
    <property type="entry name" value="SecA_DEAD"/>
    <property type="match status" value="1"/>
</dbReference>
<dbReference type="PROSITE" id="PS51196">
    <property type="entry name" value="SECA_MOTOR_DEAD"/>
    <property type="match status" value="1"/>
</dbReference>
<evidence type="ECO:0000256" key="12">
    <source>
        <dbReference type="SAM" id="MobiDB-lite"/>
    </source>
</evidence>
<evidence type="ECO:0000256" key="7">
    <source>
        <dbReference type="ARBA" id="ARBA00022927"/>
    </source>
</evidence>
<evidence type="ECO:0000256" key="2">
    <source>
        <dbReference type="ARBA" id="ARBA00022475"/>
    </source>
</evidence>
<dbReference type="RefSeq" id="WP_341412729.1">
    <property type="nucleotide sequence ID" value="NZ_JBBUTH010000010.1"/>
</dbReference>
<keyword evidence="17" id="KW-1185">Reference proteome</keyword>
<gene>
    <name evidence="11" type="primary">secA</name>
    <name evidence="16" type="ORF">AACH10_22275</name>
</gene>
<dbReference type="EC" id="7.4.2.8" evidence="11"/>
<evidence type="ECO:0000259" key="13">
    <source>
        <dbReference type="PROSITE" id="PS51192"/>
    </source>
</evidence>
<evidence type="ECO:0000256" key="10">
    <source>
        <dbReference type="ARBA" id="ARBA00023136"/>
    </source>
</evidence>
<dbReference type="Pfam" id="PF07517">
    <property type="entry name" value="SecA_DEAD"/>
    <property type="match status" value="1"/>
</dbReference>
<sequence length="663" mass="72234">MATPLLQLDAPPYPEREEAPEPGWLQARADALGGALQRRWRAWGVRRGAVVARIRQHEAELDALDDAGLAEAARELGRALRRDGLQPALCARAFALAGCAAHRRLGKRPYDVQMLGGWIMLQGMVAEMNTGEGKTLTATLPACAMALAGVPVHVITVNDYLVARDAELMRPVYEALGLRVGVVTEDLQPPERQAAYACPVVYASNKTVVFDYLRDRLVLAGQTDALRLRVDQLAGEGARTRRLLLRGLSYAIVDEADSVLVDEARTPLIISAPAGDGGEAELARQGMVLAAALVQDEDFRLALDTRIVHLTEAGRRSVARISAPWGGPWAGKLRREELAVQALTAQHLFHRDQHYLVRDDQVQIVDEYTGRVMADRSWERGLHQMIEAKEGCTVTAPKAPLARISYQRFFRRYLRLSGMTGTAEEVRGELGAVYGLPVVRVPTHRPSRRQIRPERVLRSADAKWQAIAQRVAELHARGAPVLLGTPSVAASERAAAALAARGLPYQLLSAKQDADEAAVVAAAGQPGRITIATNMAGRGTDIALAPEALALGGLHVILSERHDSGRIDRQLAGRCARQGDPGVFEAVLSLDDELLHQLGQRTPLARLATHLRRAAGDDAGPLAVWLIRLAQHRVEQAHSRVRQALLKSDRQVSRLLAFSGRPE</sequence>
<keyword evidence="9 11" id="KW-0811">Translocation</keyword>
<keyword evidence="10 11" id="KW-0472">Membrane</keyword>
<keyword evidence="6 11" id="KW-0067">ATP-binding</keyword>
<evidence type="ECO:0000256" key="11">
    <source>
        <dbReference type="HAMAP-Rule" id="MF_01382"/>
    </source>
</evidence>
<feature type="domain" description="Helicase C-terminal" evidence="14">
    <location>
        <begin position="466"/>
        <end position="615"/>
    </location>
</feature>
<comment type="similarity">
    <text evidence="11">Belongs to the SecA family.</text>
</comment>
<keyword evidence="8 11" id="KW-1278">Translocase</keyword>
<evidence type="ECO:0000256" key="3">
    <source>
        <dbReference type="ARBA" id="ARBA00022490"/>
    </source>
</evidence>
<dbReference type="PRINTS" id="PR00906">
    <property type="entry name" value="SECA"/>
</dbReference>
<keyword evidence="2 11" id="KW-1003">Cell membrane</keyword>
<dbReference type="InterPro" id="IPR036670">
    <property type="entry name" value="SecA_X-link_sf"/>
</dbReference>
<dbReference type="EMBL" id="JBBUTH010000010">
    <property type="protein sequence ID" value="MEK8052996.1"/>
    <property type="molecule type" value="Genomic_DNA"/>
</dbReference>
<evidence type="ECO:0000313" key="16">
    <source>
        <dbReference type="EMBL" id="MEK8052996.1"/>
    </source>
</evidence>
<dbReference type="Gene3D" id="3.40.50.300">
    <property type="entry name" value="P-loop containing nucleotide triphosphate hydrolases"/>
    <property type="match status" value="2"/>
</dbReference>
<evidence type="ECO:0000256" key="9">
    <source>
        <dbReference type="ARBA" id="ARBA00023010"/>
    </source>
</evidence>
<feature type="binding site" evidence="11">
    <location>
        <position position="541"/>
    </location>
    <ligand>
        <name>ATP</name>
        <dbReference type="ChEBI" id="CHEBI:30616"/>
    </ligand>
</feature>
<dbReference type="Pfam" id="PF21090">
    <property type="entry name" value="P-loop_SecA"/>
    <property type="match status" value="2"/>
</dbReference>
<dbReference type="Pfam" id="PF01043">
    <property type="entry name" value="SecA_PP_bind"/>
    <property type="match status" value="1"/>
</dbReference>
<feature type="domain" description="SecA family profile" evidence="15">
    <location>
        <begin position="29"/>
        <end position="623"/>
    </location>
</feature>
<dbReference type="PROSITE" id="PS51192">
    <property type="entry name" value="HELICASE_ATP_BIND_1"/>
    <property type="match status" value="1"/>
</dbReference>
<dbReference type="InterPro" id="IPR014001">
    <property type="entry name" value="Helicase_ATP-bd"/>
</dbReference>
<dbReference type="InterPro" id="IPR014018">
    <property type="entry name" value="SecA_motor_DEAD"/>
</dbReference>
<dbReference type="InterPro" id="IPR000185">
    <property type="entry name" value="SecA"/>
</dbReference>
<evidence type="ECO:0000256" key="8">
    <source>
        <dbReference type="ARBA" id="ARBA00022967"/>
    </source>
</evidence>
<evidence type="ECO:0000256" key="6">
    <source>
        <dbReference type="ARBA" id="ARBA00022840"/>
    </source>
</evidence>
<dbReference type="InterPro" id="IPR001650">
    <property type="entry name" value="Helicase_C-like"/>
</dbReference>
<feature type="region of interest" description="Disordered" evidence="12">
    <location>
        <begin position="1"/>
        <end position="21"/>
    </location>
</feature>
<protein>
    <recommendedName>
        <fullName evidence="11">Protein translocase subunit SecA</fullName>
        <ecNumber evidence="11">7.4.2.8</ecNumber>
    </recommendedName>
</protein>
<keyword evidence="5 11" id="KW-0547">Nucleotide-binding</keyword>
<evidence type="ECO:0000256" key="4">
    <source>
        <dbReference type="ARBA" id="ARBA00022519"/>
    </source>
</evidence>
<comment type="subcellular location">
    <subcellularLocation>
        <location evidence="11">Cell membrane</location>
        <topology evidence="11">Peripheral membrane protein</topology>
        <orientation evidence="11">Cytoplasmic side</orientation>
    </subcellularLocation>
    <subcellularLocation>
        <location evidence="11">Cytoplasm</location>
    </subcellularLocation>
    <text evidence="11">Distribution is 50-50.</text>
</comment>
<feature type="domain" description="Helicase ATP-binding" evidence="13">
    <location>
        <begin position="115"/>
        <end position="292"/>
    </location>
</feature>
<dbReference type="SUPFAM" id="SSF81767">
    <property type="entry name" value="Pre-protein crosslinking domain of SecA"/>
    <property type="match status" value="1"/>
</dbReference>
<evidence type="ECO:0000259" key="15">
    <source>
        <dbReference type="PROSITE" id="PS51196"/>
    </source>
</evidence>
<dbReference type="PANTHER" id="PTHR30612">
    <property type="entry name" value="SECA INNER MEMBRANE COMPONENT OF SEC PROTEIN SECRETION SYSTEM"/>
    <property type="match status" value="1"/>
</dbReference>
<evidence type="ECO:0000259" key="14">
    <source>
        <dbReference type="PROSITE" id="PS51194"/>
    </source>
</evidence>